<dbReference type="InterPro" id="IPR058204">
    <property type="entry name" value="FtsX_firmicutes-type"/>
</dbReference>
<dbReference type="Pfam" id="PF18075">
    <property type="entry name" value="FtsX_ECD"/>
    <property type="match status" value="1"/>
</dbReference>
<evidence type="ECO:0000313" key="15">
    <source>
        <dbReference type="Proteomes" id="UP000000818"/>
    </source>
</evidence>
<evidence type="ECO:0000313" key="14">
    <source>
        <dbReference type="EMBL" id="BAB80006.1"/>
    </source>
</evidence>
<evidence type="ECO:0000256" key="8">
    <source>
        <dbReference type="ARBA" id="ARBA00023136"/>
    </source>
</evidence>
<name>Q8XNN2_CLOPE</name>
<feature type="transmembrane region" description="Helical" evidence="11">
    <location>
        <begin position="31"/>
        <end position="54"/>
    </location>
</feature>
<feature type="domain" description="FtsX extracellular" evidence="13">
    <location>
        <begin position="67"/>
        <end position="156"/>
    </location>
</feature>
<dbReference type="Pfam" id="PF02687">
    <property type="entry name" value="FtsX"/>
    <property type="match status" value="1"/>
</dbReference>
<keyword evidence="7 11" id="KW-1133">Transmembrane helix</keyword>
<evidence type="ECO:0000259" key="12">
    <source>
        <dbReference type="Pfam" id="PF02687"/>
    </source>
</evidence>
<evidence type="ECO:0000256" key="5">
    <source>
        <dbReference type="ARBA" id="ARBA00022618"/>
    </source>
</evidence>
<evidence type="ECO:0000256" key="6">
    <source>
        <dbReference type="ARBA" id="ARBA00022692"/>
    </source>
</evidence>
<organism evidence="14 15">
    <name type="scientific">Clostridium perfringens (strain 13 / Type A)</name>
    <dbReference type="NCBI Taxonomy" id="195102"/>
    <lineage>
        <taxon>Bacteria</taxon>
        <taxon>Bacillati</taxon>
        <taxon>Bacillota</taxon>
        <taxon>Clostridia</taxon>
        <taxon>Eubacteriales</taxon>
        <taxon>Clostridiaceae</taxon>
        <taxon>Clostridium</taxon>
    </lineage>
</organism>
<evidence type="ECO:0000256" key="9">
    <source>
        <dbReference type="ARBA" id="ARBA00023306"/>
    </source>
</evidence>
<sequence length="310" mass="34354">MFRKEDMNMKFSTIGYFISDAFKSLKRNRTISIASIATVLTTLFIFGAFLLTALNVKNGVTDVQDKVEVKVFLKDDVTQEQRDAVEAKLKTVQGVKEVEFESKDQAFAKMEGSSDYNKEILAGYSKENNPLPASYIVRLESPEVASSVESAMKTNDKFMAGVEDVGNDEELIGTINSFVKVINTVGLVLGVVFVGVSLFLIVNTIKITVYSRRREVGIMKFVGATDWFIRWPFVIEGVIIGLVGGILSTLLLFAGYNFLYGKIVSSSSLYMPQFVQPMYVLTTMSWQFILAGIVIGAIGSIIALRKFLDV</sequence>
<keyword evidence="5 10" id="KW-0132">Cell division</keyword>
<comment type="subcellular location">
    <subcellularLocation>
        <location evidence="1">Cell membrane</location>
        <topology evidence="1">Multi-pass membrane protein</topology>
    </subcellularLocation>
</comment>
<feature type="transmembrane region" description="Helical" evidence="11">
    <location>
        <begin position="231"/>
        <end position="259"/>
    </location>
</feature>
<evidence type="ECO:0000259" key="13">
    <source>
        <dbReference type="Pfam" id="PF18075"/>
    </source>
</evidence>
<evidence type="ECO:0000256" key="2">
    <source>
        <dbReference type="ARBA" id="ARBA00007379"/>
    </source>
</evidence>
<evidence type="ECO:0000256" key="11">
    <source>
        <dbReference type="SAM" id="Phobius"/>
    </source>
</evidence>
<dbReference type="Gene3D" id="3.30.70.3040">
    <property type="match status" value="1"/>
</dbReference>
<dbReference type="GO" id="GO:0005886">
    <property type="term" value="C:plasma membrane"/>
    <property type="evidence" value="ECO:0007669"/>
    <property type="project" value="UniProtKB-SubCell"/>
</dbReference>
<evidence type="ECO:0000256" key="3">
    <source>
        <dbReference type="ARBA" id="ARBA00021907"/>
    </source>
</evidence>
<feature type="domain" description="ABC3 transporter permease C-terminal" evidence="12">
    <location>
        <begin position="188"/>
        <end position="307"/>
    </location>
</feature>
<dbReference type="PIRSF" id="PIRSF003097">
    <property type="entry name" value="FtsX"/>
    <property type="match status" value="1"/>
</dbReference>
<reference evidence="14 15" key="1">
    <citation type="journal article" date="2002" name="Proc. Natl. Acad. Sci. U.S.A.">
        <title>Complete genome sequence of Clostridium perfringens, an anaerobic flesh-eater.</title>
        <authorList>
            <person name="Shimizu T."/>
            <person name="Ohtani K."/>
            <person name="Hirakawa H."/>
            <person name="Ohshima K."/>
            <person name="Yamashita A."/>
            <person name="Shiba T."/>
            <person name="Ogasawara N."/>
            <person name="Hattori M."/>
            <person name="Kuhara S."/>
            <person name="Hayashi H."/>
        </authorList>
    </citation>
    <scope>NUCLEOTIDE SEQUENCE [LARGE SCALE GENOMIC DNA]</scope>
    <source>
        <strain evidence="15">13 / Type A</strain>
    </source>
</reference>
<dbReference type="HOGENOM" id="CLU_073546_2_2_9"/>
<dbReference type="STRING" id="195102.gene:10489556"/>
<dbReference type="AlphaFoldDB" id="Q8XNN2"/>
<comment type="similarity">
    <text evidence="2 10">Belongs to the ABC-4 integral membrane protein family. FtsX subfamily.</text>
</comment>
<gene>
    <name evidence="14" type="primary">ftsX</name>
</gene>
<dbReference type="NCBIfam" id="NF038347">
    <property type="entry name" value="FtsX_Gpos"/>
    <property type="match status" value="1"/>
</dbReference>
<dbReference type="GO" id="GO:0051301">
    <property type="term" value="P:cell division"/>
    <property type="evidence" value="ECO:0007669"/>
    <property type="project" value="UniProtKB-KW"/>
</dbReference>
<protein>
    <recommendedName>
        <fullName evidence="3 10">Cell division protein FtsX</fullName>
    </recommendedName>
</protein>
<evidence type="ECO:0000256" key="10">
    <source>
        <dbReference type="PIRNR" id="PIRNR003097"/>
    </source>
</evidence>
<accession>Q8XNN2</accession>
<comment type="function">
    <text evidence="10">Part of the ABC transporter FtsEX involved in asymmetric cellular division facilitating the initiation of sporulation.</text>
</comment>
<dbReference type="EMBL" id="BA000016">
    <property type="protein sequence ID" value="BAB80006.1"/>
    <property type="molecule type" value="Genomic_DNA"/>
</dbReference>
<keyword evidence="9 10" id="KW-0131">Cell cycle</keyword>
<evidence type="ECO:0000256" key="7">
    <source>
        <dbReference type="ARBA" id="ARBA00022989"/>
    </source>
</evidence>
<keyword evidence="6 11" id="KW-0812">Transmembrane</keyword>
<dbReference type="InterPro" id="IPR003838">
    <property type="entry name" value="ABC3_permease_C"/>
</dbReference>
<dbReference type="InterPro" id="IPR004513">
    <property type="entry name" value="FtsX"/>
</dbReference>
<dbReference type="InterPro" id="IPR040690">
    <property type="entry name" value="FtsX_ECD"/>
</dbReference>
<feature type="transmembrane region" description="Helical" evidence="11">
    <location>
        <begin position="187"/>
        <end position="210"/>
    </location>
</feature>
<dbReference type="PANTHER" id="PTHR47755">
    <property type="entry name" value="CELL DIVISION PROTEIN FTSX"/>
    <property type="match status" value="1"/>
</dbReference>
<keyword evidence="4 10" id="KW-1003">Cell membrane</keyword>
<feature type="transmembrane region" description="Helical" evidence="11">
    <location>
        <begin position="279"/>
        <end position="304"/>
    </location>
</feature>
<proteinExistence type="inferred from homology"/>
<dbReference type="Proteomes" id="UP000000818">
    <property type="component" value="Chromosome"/>
</dbReference>
<evidence type="ECO:0000256" key="4">
    <source>
        <dbReference type="ARBA" id="ARBA00022475"/>
    </source>
</evidence>
<dbReference type="PANTHER" id="PTHR47755:SF1">
    <property type="entry name" value="CELL DIVISION PROTEIN FTSX"/>
    <property type="match status" value="1"/>
</dbReference>
<evidence type="ECO:0000256" key="1">
    <source>
        <dbReference type="ARBA" id="ARBA00004651"/>
    </source>
</evidence>
<keyword evidence="8 10" id="KW-0472">Membrane</keyword>
<dbReference type="KEGG" id="cpe:CPE0300"/>